<dbReference type="InterPro" id="IPR010130">
    <property type="entry name" value="T1SS_OMP_TolC"/>
</dbReference>
<evidence type="ECO:0000313" key="10">
    <source>
        <dbReference type="Proteomes" id="UP000189627"/>
    </source>
</evidence>
<dbReference type="Proteomes" id="UP000189627">
    <property type="component" value="Chromosome 2"/>
</dbReference>
<dbReference type="RefSeq" id="WP_164704912.1">
    <property type="nucleotide sequence ID" value="NZ_CP017758.1"/>
</dbReference>
<evidence type="ECO:0000256" key="1">
    <source>
        <dbReference type="ARBA" id="ARBA00004442"/>
    </source>
</evidence>
<evidence type="ECO:0000256" key="4">
    <source>
        <dbReference type="ARBA" id="ARBA00022452"/>
    </source>
</evidence>
<dbReference type="NCBIfam" id="TIGR01844">
    <property type="entry name" value="type_I_sec_TolC"/>
    <property type="match status" value="1"/>
</dbReference>
<gene>
    <name evidence="9" type="ORF">BJN34_21735</name>
</gene>
<dbReference type="PANTHER" id="PTHR30026">
    <property type="entry name" value="OUTER MEMBRANE PROTEIN TOLC"/>
    <property type="match status" value="1"/>
</dbReference>
<proteinExistence type="inferred from homology"/>
<dbReference type="GO" id="GO:0009279">
    <property type="term" value="C:cell outer membrane"/>
    <property type="evidence" value="ECO:0007669"/>
    <property type="project" value="UniProtKB-SubCell"/>
</dbReference>
<dbReference type="AlphaFoldDB" id="A0A1U9UUZ2"/>
<evidence type="ECO:0000256" key="8">
    <source>
        <dbReference type="SAM" id="SignalP"/>
    </source>
</evidence>
<dbReference type="GO" id="GO:0015562">
    <property type="term" value="F:efflux transmembrane transporter activity"/>
    <property type="evidence" value="ECO:0007669"/>
    <property type="project" value="InterPro"/>
</dbReference>
<dbReference type="Gene3D" id="1.20.1600.10">
    <property type="entry name" value="Outer membrane efflux proteins (OEP)"/>
    <property type="match status" value="1"/>
</dbReference>
<feature type="chain" id="PRO_5012934091" evidence="8">
    <location>
        <begin position="32"/>
        <end position="468"/>
    </location>
</feature>
<dbReference type="InterPro" id="IPR051906">
    <property type="entry name" value="TolC-like"/>
</dbReference>
<evidence type="ECO:0000256" key="7">
    <source>
        <dbReference type="ARBA" id="ARBA00023237"/>
    </source>
</evidence>
<dbReference type="KEGG" id="cuh:BJN34_21735"/>
<comment type="similarity">
    <text evidence="2">Belongs to the outer membrane factor (OMF) (TC 1.B.17) family.</text>
</comment>
<dbReference type="Pfam" id="PF02321">
    <property type="entry name" value="OEP"/>
    <property type="match status" value="2"/>
</dbReference>
<keyword evidence="6" id="KW-0472">Membrane</keyword>
<dbReference type="GO" id="GO:0015288">
    <property type="term" value="F:porin activity"/>
    <property type="evidence" value="ECO:0007669"/>
    <property type="project" value="TreeGrafter"/>
</dbReference>
<evidence type="ECO:0000256" key="5">
    <source>
        <dbReference type="ARBA" id="ARBA00022692"/>
    </source>
</evidence>
<evidence type="ECO:0000313" key="9">
    <source>
        <dbReference type="EMBL" id="AQV96493.1"/>
    </source>
</evidence>
<reference evidence="10" key="1">
    <citation type="submission" date="2017-02" db="EMBL/GenBank/DDBJ databases">
        <title>Complete genome sequence of Cupriavidus necator strain NH9, a 3-chlorobenzoate degrader.</title>
        <authorList>
            <person name="Moriuchi R."/>
            <person name="Dohra H."/>
            <person name="Ogawa N."/>
        </authorList>
    </citation>
    <scope>NUCLEOTIDE SEQUENCE [LARGE SCALE GENOMIC DNA]</scope>
    <source>
        <strain evidence="10">NH9</strain>
    </source>
</reference>
<keyword evidence="7" id="KW-0998">Cell outer membrane</keyword>
<evidence type="ECO:0000256" key="3">
    <source>
        <dbReference type="ARBA" id="ARBA00022448"/>
    </source>
</evidence>
<protein>
    <submittedName>
        <fullName evidence="9">Type I secretion protein TolC</fullName>
    </submittedName>
</protein>
<feature type="signal peptide" evidence="8">
    <location>
        <begin position="1"/>
        <end position="31"/>
    </location>
</feature>
<keyword evidence="4" id="KW-1134">Transmembrane beta strand</keyword>
<accession>A0A1U9UUZ2</accession>
<keyword evidence="5" id="KW-0812">Transmembrane</keyword>
<dbReference type="PANTHER" id="PTHR30026:SF20">
    <property type="entry name" value="OUTER MEMBRANE PROTEIN TOLC"/>
    <property type="match status" value="1"/>
</dbReference>
<dbReference type="EMBL" id="CP017758">
    <property type="protein sequence ID" value="AQV96493.1"/>
    <property type="molecule type" value="Genomic_DNA"/>
</dbReference>
<dbReference type="InterPro" id="IPR003423">
    <property type="entry name" value="OMP_efflux"/>
</dbReference>
<keyword evidence="3" id="KW-0813">Transport</keyword>
<evidence type="ECO:0000256" key="2">
    <source>
        <dbReference type="ARBA" id="ARBA00007613"/>
    </source>
</evidence>
<dbReference type="PROSITE" id="PS51257">
    <property type="entry name" value="PROKAR_LIPOPROTEIN"/>
    <property type="match status" value="1"/>
</dbReference>
<comment type="subcellular location">
    <subcellularLocation>
        <location evidence="1">Cell outer membrane</location>
    </subcellularLocation>
</comment>
<keyword evidence="8" id="KW-0732">Signal</keyword>
<sequence length="468" mass="51921">MASKKSAWRPARRALALAIGIAACLASPAHALGLLEAYESALSNDSLYQAAIKEHEAGVLNRTIGRSYLLPTVSASYSDYKNWLHQTDLTRNLSGDIRYRSYGGQVGLRQSLFNYEAISRYRYGKALANASDATFDGKSKEVLVRVLSAYTDTLFALDQLALAMAQKRAYDEQLVANRRLLEKGEGTRTDVLETEARAQVADADLVSARDTYDNAAHALEAIIGQPVRADYPIDGLPYVFPSPKGSGETLDAWLERAQAQNDVLISARHSLEATRQQVEIQRSGYLPRVDLVASIGQNQSNTINSIDQRYRSKAVGVELTIPLYSGGQVKGSTDQAWANYERARFELDDKTKQVLLEVRKQYNLYEGSVSRIGALRRAVESATLLITATRKSVAGGLRTNVDVLNAERQMYESRRDLARARYQQLQADMQLKYAAGTLTRDDMLDMAARFNEPKTIQTIQPVQPMPRG</sequence>
<name>A0A1U9UUZ2_CUPNE</name>
<evidence type="ECO:0000256" key="6">
    <source>
        <dbReference type="ARBA" id="ARBA00023136"/>
    </source>
</evidence>
<dbReference type="SUPFAM" id="SSF56954">
    <property type="entry name" value="Outer membrane efflux proteins (OEP)"/>
    <property type="match status" value="1"/>
</dbReference>
<dbReference type="GO" id="GO:1990281">
    <property type="term" value="C:efflux pump complex"/>
    <property type="evidence" value="ECO:0007669"/>
    <property type="project" value="TreeGrafter"/>
</dbReference>
<organism evidence="9 10">
    <name type="scientific">Cupriavidus necator</name>
    <name type="common">Alcaligenes eutrophus</name>
    <name type="synonym">Ralstonia eutropha</name>
    <dbReference type="NCBI Taxonomy" id="106590"/>
    <lineage>
        <taxon>Bacteria</taxon>
        <taxon>Pseudomonadati</taxon>
        <taxon>Pseudomonadota</taxon>
        <taxon>Betaproteobacteria</taxon>
        <taxon>Burkholderiales</taxon>
        <taxon>Burkholderiaceae</taxon>
        <taxon>Cupriavidus</taxon>
    </lineage>
</organism>